<protein>
    <submittedName>
        <fullName evidence="1">Uncharacterized protein</fullName>
    </submittedName>
</protein>
<sequence>MDKIRGRK</sequence>
<proteinExistence type="predicted"/>
<name>A0A5B7JLQ8_PORTR</name>
<gene>
    <name evidence="1" type="ORF">E2C01_090751</name>
</gene>
<organism evidence="1 2">
    <name type="scientific">Portunus trituberculatus</name>
    <name type="common">Swimming crab</name>
    <name type="synonym">Neptunus trituberculatus</name>
    <dbReference type="NCBI Taxonomy" id="210409"/>
    <lineage>
        <taxon>Eukaryota</taxon>
        <taxon>Metazoa</taxon>
        <taxon>Ecdysozoa</taxon>
        <taxon>Arthropoda</taxon>
        <taxon>Crustacea</taxon>
        <taxon>Multicrustacea</taxon>
        <taxon>Malacostraca</taxon>
        <taxon>Eumalacostraca</taxon>
        <taxon>Eucarida</taxon>
        <taxon>Decapoda</taxon>
        <taxon>Pleocyemata</taxon>
        <taxon>Brachyura</taxon>
        <taxon>Eubrachyura</taxon>
        <taxon>Portunoidea</taxon>
        <taxon>Portunidae</taxon>
        <taxon>Portuninae</taxon>
        <taxon>Portunus</taxon>
    </lineage>
</organism>
<comment type="caution">
    <text evidence="1">The sequence shown here is derived from an EMBL/GenBank/DDBJ whole genome shotgun (WGS) entry which is preliminary data.</text>
</comment>
<evidence type="ECO:0000313" key="2">
    <source>
        <dbReference type="Proteomes" id="UP000324222"/>
    </source>
</evidence>
<reference evidence="1 2" key="1">
    <citation type="submission" date="2019-05" db="EMBL/GenBank/DDBJ databases">
        <title>Another draft genome of Portunus trituberculatus and its Hox gene families provides insights of decapod evolution.</title>
        <authorList>
            <person name="Jeong J.-H."/>
            <person name="Song I."/>
            <person name="Kim S."/>
            <person name="Choi T."/>
            <person name="Kim D."/>
            <person name="Ryu S."/>
            <person name="Kim W."/>
        </authorList>
    </citation>
    <scope>NUCLEOTIDE SEQUENCE [LARGE SCALE GENOMIC DNA]</scope>
    <source>
        <tissue evidence="1">Muscle</tissue>
    </source>
</reference>
<dbReference type="EMBL" id="VSRR010102617">
    <property type="protein sequence ID" value="MPC95535.1"/>
    <property type="molecule type" value="Genomic_DNA"/>
</dbReference>
<dbReference type="Proteomes" id="UP000324222">
    <property type="component" value="Unassembled WGS sequence"/>
</dbReference>
<keyword evidence="2" id="KW-1185">Reference proteome</keyword>
<accession>A0A5B7JLQ8</accession>
<evidence type="ECO:0000313" key="1">
    <source>
        <dbReference type="EMBL" id="MPC95535.1"/>
    </source>
</evidence>